<feature type="transmembrane region" description="Helical" evidence="8">
    <location>
        <begin position="91"/>
        <end position="114"/>
    </location>
</feature>
<keyword evidence="4" id="KW-1003">Cell membrane</keyword>
<sequence length="374" mass="39086">MVPARLRLSSRPALHGDVIRHFTPNWFTAVMGTGIVSLTLPHLPVAGAAAAGEALWWLNMNLLLLFTALSAARLILFPAESRATLLHPVQSLFLGAVPMGLATVINGLIVFGVPHWGDGAAQVARSLWGLDALLAAATGLLVPYLMFTRQDHALDRMTALWLLPVVASEVAAASAGLIAPHLGAAQAAPLLFGGYVLFALSVPIALMLITILLLRLAQHKLPGAEVGVSMFLPLGPLATGALALLQLGHAAPPVLGTLGLADLAPVFSGFGLLGGLILWGFGGWWLALAALTTRRYVRGGLPFNLGWWGLTFPLGVFTASTFALGDQSHLSGFTHLGWGLTGLLAGLWILVAARTLRGAWNGSLFAVGAAPRLP</sequence>
<feature type="transmembrane region" description="Helical" evidence="8">
    <location>
        <begin position="126"/>
        <end position="147"/>
    </location>
</feature>
<keyword evidence="6 8" id="KW-1133">Transmembrane helix</keyword>
<geneLocation type="plasmid" evidence="9 10">
    <name>pDATS01</name>
</geneLocation>
<keyword evidence="5 8" id="KW-0812">Transmembrane</keyword>
<comment type="similarity">
    <text evidence="2">Belongs to the tellurite-resistance/dicarboxylate transporter (TDT) family.</text>
</comment>
<organism evidence="9 10">
    <name type="scientific">Deinococcus aquaticus</name>
    <dbReference type="NCBI Taxonomy" id="328692"/>
    <lineage>
        <taxon>Bacteria</taxon>
        <taxon>Thermotogati</taxon>
        <taxon>Deinococcota</taxon>
        <taxon>Deinococci</taxon>
        <taxon>Deinococcales</taxon>
        <taxon>Deinococcaceae</taxon>
        <taxon>Deinococcus</taxon>
    </lineage>
</organism>
<feature type="transmembrane region" description="Helical" evidence="8">
    <location>
        <begin position="267"/>
        <end position="291"/>
    </location>
</feature>
<comment type="subcellular location">
    <subcellularLocation>
        <location evidence="1">Cell membrane</location>
        <topology evidence="1">Multi-pass membrane protein</topology>
    </subcellularLocation>
</comment>
<evidence type="ECO:0000256" key="1">
    <source>
        <dbReference type="ARBA" id="ARBA00004651"/>
    </source>
</evidence>
<protein>
    <submittedName>
        <fullName evidence="9">C4-dicarboxylate ABC transporter</fullName>
    </submittedName>
</protein>
<feature type="transmembrane region" description="Helical" evidence="8">
    <location>
        <begin position="191"/>
        <end position="214"/>
    </location>
</feature>
<dbReference type="PANTHER" id="PTHR31686:SF1">
    <property type="entry name" value="SULFITE EFFLUX PUMP SSU1"/>
    <property type="match status" value="1"/>
</dbReference>
<evidence type="ECO:0000256" key="4">
    <source>
        <dbReference type="ARBA" id="ARBA00022475"/>
    </source>
</evidence>
<dbReference type="PANTHER" id="PTHR31686">
    <property type="match status" value="1"/>
</dbReference>
<feature type="transmembrane region" description="Helical" evidence="8">
    <location>
        <begin position="55"/>
        <end position="79"/>
    </location>
</feature>
<feature type="transmembrane region" description="Helical" evidence="8">
    <location>
        <begin position="159"/>
        <end position="179"/>
    </location>
</feature>
<name>A0ABY7V889_9DEIO</name>
<dbReference type="Proteomes" id="UP001217044">
    <property type="component" value="Plasmid pDATS01"/>
</dbReference>
<dbReference type="InterPro" id="IPR051629">
    <property type="entry name" value="Sulfite_efflux_TDT"/>
</dbReference>
<evidence type="ECO:0000256" key="3">
    <source>
        <dbReference type="ARBA" id="ARBA00022448"/>
    </source>
</evidence>
<feature type="transmembrane region" description="Helical" evidence="8">
    <location>
        <begin position="21"/>
        <end position="43"/>
    </location>
</feature>
<dbReference type="InterPro" id="IPR004695">
    <property type="entry name" value="SLAC1/Mae1/Ssu1/TehA"/>
</dbReference>
<feature type="transmembrane region" description="Helical" evidence="8">
    <location>
        <begin position="226"/>
        <end position="247"/>
    </location>
</feature>
<feature type="transmembrane region" description="Helical" evidence="8">
    <location>
        <begin position="303"/>
        <end position="324"/>
    </location>
</feature>
<evidence type="ECO:0000256" key="2">
    <source>
        <dbReference type="ARBA" id="ARBA00008566"/>
    </source>
</evidence>
<keyword evidence="7 8" id="KW-0472">Membrane</keyword>
<proteinExistence type="inferred from homology"/>
<gene>
    <name evidence="9" type="ORF">M8445_15815</name>
</gene>
<accession>A0ABY7V889</accession>
<dbReference type="InterPro" id="IPR038665">
    <property type="entry name" value="Voltage-dep_anion_channel_sf"/>
</dbReference>
<evidence type="ECO:0000256" key="6">
    <source>
        <dbReference type="ARBA" id="ARBA00022989"/>
    </source>
</evidence>
<evidence type="ECO:0000256" key="7">
    <source>
        <dbReference type="ARBA" id="ARBA00023136"/>
    </source>
</evidence>
<dbReference type="Gene3D" id="1.50.10.150">
    <property type="entry name" value="Voltage-dependent anion channel"/>
    <property type="match status" value="1"/>
</dbReference>
<keyword evidence="10" id="KW-1185">Reference proteome</keyword>
<dbReference type="EMBL" id="CP115166">
    <property type="protein sequence ID" value="WDA60476.1"/>
    <property type="molecule type" value="Genomic_DNA"/>
</dbReference>
<evidence type="ECO:0000256" key="5">
    <source>
        <dbReference type="ARBA" id="ARBA00022692"/>
    </source>
</evidence>
<evidence type="ECO:0000256" key="8">
    <source>
        <dbReference type="SAM" id="Phobius"/>
    </source>
</evidence>
<evidence type="ECO:0000313" key="10">
    <source>
        <dbReference type="Proteomes" id="UP001217044"/>
    </source>
</evidence>
<dbReference type="Pfam" id="PF03595">
    <property type="entry name" value="SLAC1"/>
    <property type="match status" value="1"/>
</dbReference>
<keyword evidence="9" id="KW-0614">Plasmid</keyword>
<dbReference type="RefSeq" id="WP_273991252.1">
    <property type="nucleotide sequence ID" value="NZ_BAABQT010000004.1"/>
</dbReference>
<evidence type="ECO:0000313" key="9">
    <source>
        <dbReference type="EMBL" id="WDA60476.1"/>
    </source>
</evidence>
<feature type="transmembrane region" description="Helical" evidence="8">
    <location>
        <begin position="336"/>
        <end position="353"/>
    </location>
</feature>
<reference evidence="9 10" key="1">
    <citation type="submission" date="2022-12" db="EMBL/GenBank/DDBJ databases">
        <title>Genome Sequence of Deinococcus aquaticus Type Strain PB314.</title>
        <authorList>
            <person name="Albert C."/>
            <person name="Hill J."/>
            <person name="Boren L."/>
            <person name="Scholz-Ng S."/>
            <person name="Fatema N."/>
            <person name="Grosso R."/>
            <person name="Soboslay E."/>
            <person name="Tuohy J."/>
        </authorList>
    </citation>
    <scope>NUCLEOTIDE SEQUENCE [LARGE SCALE GENOMIC DNA]</scope>
    <source>
        <strain evidence="9 10">PB-314</strain>
        <plasmid evidence="9 10">pDATS01</plasmid>
    </source>
</reference>
<keyword evidence="3" id="KW-0813">Transport</keyword>